<keyword evidence="2" id="KW-1003">Cell membrane</keyword>
<dbReference type="InterPro" id="IPR024199">
    <property type="entry name" value="Uncharacterised_DsbB"/>
</dbReference>
<dbReference type="Pfam" id="PF02600">
    <property type="entry name" value="DsbB"/>
    <property type="match status" value="1"/>
</dbReference>
<dbReference type="EMBL" id="FLUO01000002">
    <property type="protein sequence ID" value="SBW11520.1"/>
    <property type="molecule type" value="Genomic_DNA"/>
</dbReference>
<evidence type="ECO:0000313" key="7">
    <source>
        <dbReference type="EMBL" id="SBW11520.1"/>
    </source>
</evidence>
<gene>
    <name evidence="7" type="ORF">KL86APRO_20218</name>
</gene>
<dbReference type="InterPro" id="IPR023380">
    <property type="entry name" value="DsbB-like_sf"/>
</dbReference>
<dbReference type="PIRSF" id="PIRSF033913">
    <property type="entry name" value="S-S_format_DsbB"/>
    <property type="match status" value="1"/>
</dbReference>
<dbReference type="InterPro" id="IPR003752">
    <property type="entry name" value="DiS_bond_form_DsbB/BdbC"/>
</dbReference>
<keyword evidence="5 6" id="KW-0472">Membrane</keyword>
<dbReference type="SUPFAM" id="SSF158442">
    <property type="entry name" value="DsbB-like"/>
    <property type="match status" value="1"/>
</dbReference>
<evidence type="ECO:0000256" key="2">
    <source>
        <dbReference type="ARBA" id="ARBA00022475"/>
    </source>
</evidence>
<feature type="transmembrane region" description="Helical" evidence="6">
    <location>
        <begin position="69"/>
        <end position="88"/>
    </location>
</feature>
<name>A0A212KIK3_9PROT</name>
<dbReference type="AlphaFoldDB" id="A0A212KIK3"/>
<dbReference type="Gene3D" id="1.20.1550.10">
    <property type="entry name" value="DsbB-like"/>
    <property type="match status" value="1"/>
</dbReference>
<reference evidence="7" key="1">
    <citation type="submission" date="2016-04" db="EMBL/GenBank/DDBJ databases">
        <authorList>
            <person name="Evans L.H."/>
            <person name="Alamgir A."/>
            <person name="Owens N."/>
            <person name="Weber N.D."/>
            <person name="Virtaneva K."/>
            <person name="Barbian K."/>
            <person name="Babar A."/>
            <person name="Rosenke K."/>
        </authorList>
    </citation>
    <scope>NUCLEOTIDE SEQUENCE</scope>
    <source>
        <strain evidence="7">86</strain>
    </source>
</reference>
<dbReference type="GO" id="GO:0015035">
    <property type="term" value="F:protein-disulfide reductase activity"/>
    <property type="evidence" value="ECO:0007669"/>
    <property type="project" value="InterPro"/>
</dbReference>
<dbReference type="PANTHER" id="PTHR36570">
    <property type="entry name" value="DISULFIDE BOND FORMATION PROTEIN B"/>
    <property type="match status" value="1"/>
</dbReference>
<evidence type="ECO:0000256" key="3">
    <source>
        <dbReference type="ARBA" id="ARBA00022692"/>
    </source>
</evidence>
<evidence type="ECO:0000256" key="6">
    <source>
        <dbReference type="SAM" id="Phobius"/>
    </source>
</evidence>
<feature type="transmembrane region" description="Helical" evidence="6">
    <location>
        <begin position="12"/>
        <end position="32"/>
    </location>
</feature>
<feature type="transmembrane region" description="Helical" evidence="6">
    <location>
        <begin position="144"/>
        <end position="164"/>
    </location>
</feature>
<proteinExistence type="predicted"/>
<sequence length="173" mass="18746">MSRTLDARVCTWIAVVSLASLGFAFALEYGLGVEPCLLCTYQRIPYAVAAGFGLLGTLLPLGPAKRRTVVAIATVLFAAGAALALYHLGVEQAWWPGSTGCTGENLGTPMTMDDLASALATRPKARCDAVPWELFGLSLTTWNLIWSSFLTLAGLTLIFEARIWRERRFSGRF</sequence>
<evidence type="ECO:0000256" key="1">
    <source>
        <dbReference type="ARBA" id="ARBA00004651"/>
    </source>
</evidence>
<organism evidence="7">
    <name type="scientific">uncultured Alphaproteobacteria bacterium</name>
    <dbReference type="NCBI Taxonomy" id="91750"/>
    <lineage>
        <taxon>Bacteria</taxon>
        <taxon>Pseudomonadati</taxon>
        <taxon>Pseudomonadota</taxon>
        <taxon>Alphaproteobacteria</taxon>
        <taxon>environmental samples</taxon>
    </lineage>
</organism>
<keyword evidence="4 6" id="KW-1133">Transmembrane helix</keyword>
<dbReference type="GO" id="GO:0006457">
    <property type="term" value="P:protein folding"/>
    <property type="evidence" value="ECO:0007669"/>
    <property type="project" value="InterPro"/>
</dbReference>
<dbReference type="PANTHER" id="PTHR36570:SF3">
    <property type="entry name" value="DISULFIDE BOND FORMATION PROTEIN B"/>
    <property type="match status" value="1"/>
</dbReference>
<evidence type="ECO:0000256" key="4">
    <source>
        <dbReference type="ARBA" id="ARBA00022989"/>
    </source>
</evidence>
<dbReference type="InterPro" id="IPR050183">
    <property type="entry name" value="DsbB"/>
</dbReference>
<accession>A0A212KIK3</accession>
<protein>
    <submittedName>
        <fullName evidence="7">Putative Periplasmic thiol disulfide oxidoreductase DsbB</fullName>
    </submittedName>
</protein>
<feature type="transmembrane region" description="Helical" evidence="6">
    <location>
        <begin position="44"/>
        <end position="62"/>
    </location>
</feature>
<evidence type="ECO:0000256" key="5">
    <source>
        <dbReference type="ARBA" id="ARBA00023136"/>
    </source>
</evidence>
<dbReference type="GO" id="GO:0005886">
    <property type="term" value="C:plasma membrane"/>
    <property type="evidence" value="ECO:0007669"/>
    <property type="project" value="UniProtKB-SubCell"/>
</dbReference>
<comment type="subcellular location">
    <subcellularLocation>
        <location evidence="1">Cell membrane</location>
        <topology evidence="1">Multi-pass membrane protein</topology>
    </subcellularLocation>
</comment>
<keyword evidence="3 6" id="KW-0812">Transmembrane</keyword>